<dbReference type="CDD" id="cd09165">
    <property type="entry name" value="PLDc_PaPPK1_C1_like"/>
    <property type="match status" value="1"/>
</dbReference>
<dbReference type="InterPro" id="IPR025200">
    <property type="entry name" value="PPK_C_dom2"/>
</dbReference>
<evidence type="ECO:0000313" key="15">
    <source>
        <dbReference type="Proteomes" id="UP000287224"/>
    </source>
</evidence>
<comment type="catalytic activity">
    <reaction evidence="8 9">
        <text>[phosphate](n) + ATP = [phosphate](n+1) + ADP</text>
        <dbReference type="Rhea" id="RHEA:19573"/>
        <dbReference type="Rhea" id="RHEA-COMP:9859"/>
        <dbReference type="Rhea" id="RHEA-COMP:14280"/>
        <dbReference type="ChEBI" id="CHEBI:16838"/>
        <dbReference type="ChEBI" id="CHEBI:30616"/>
        <dbReference type="ChEBI" id="CHEBI:456216"/>
        <dbReference type="EC" id="2.7.4.1"/>
    </reaction>
</comment>
<dbReference type="GO" id="GO:0008976">
    <property type="term" value="F:polyphosphate kinase activity"/>
    <property type="evidence" value="ECO:0007669"/>
    <property type="project" value="UniProtKB-UniRule"/>
</dbReference>
<evidence type="ECO:0000256" key="7">
    <source>
        <dbReference type="ARBA" id="ARBA00022842"/>
    </source>
</evidence>
<feature type="domain" description="Polyphosphate kinase C-terminal" evidence="13">
    <location>
        <begin position="379"/>
        <end position="544"/>
    </location>
</feature>
<dbReference type="InterPro" id="IPR025198">
    <property type="entry name" value="PPK_N_dom"/>
</dbReference>
<evidence type="ECO:0000313" key="14">
    <source>
        <dbReference type="EMBL" id="GCE04615.1"/>
    </source>
</evidence>
<evidence type="ECO:0000256" key="9">
    <source>
        <dbReference type="RuleBase" id="RU003800"/>
    </source>
</evidence>
<protein>
    <recommendedName>
        <fullName evidence="8 9">Polyphosphate kinase</fullName>
        <ecNumber evidence="8 9">2.7.4.1</ecNumber>
    </recommendedName>
    <alternativeName>
        <fullName evidence="8">ATP-polyphosphate phosphotransferase</fullName>
    </alternativeName>
    <alternativeName>
        <fullName evidence="8">Polyphosphoric acid kinase</fullName>
    </alternativeName>
</protein>
<comment type="PTM">
    <text evidence="8 9">An intermediate of this reaction is the autophosphorylated ppk in which a phosphate is covalently linked to a histidine residue through a N-P bond.</text>
</comment>
<dbReference type="SUPFAM" id="SSF140356">
    <property type="entry name" value="PPK N-terminal domain-like"/>
    <property type="match status" value="1"/>
</dbReference>
<dbReference type="GO" id="GO:0005524">
    <property type="term" value="F:ATP binding"/>
    <property type="evidence" value="ECO:0007669"/>
    <property type="project" value="UniProtKB-KW"/>
</dbReference>
<dbReference type="PANTHER" id="PTHR30218">
    <property type="entry name" value="POLYPHOSPHATE KINASE"/>
    <property type="match status" value="1"/>
</dbReference>
<comment type="similarity">
    <text evidence="8 9">Belongs to the polyphosphate kinase 1 (PPK1) family.</text>
</comment>
<dbReference type="SUPFAM" id="SSF143724">
    <property type="entry name" value="PHP14-like"/>
    <property type="match status" value="1"/>
</dbReference>
<dbReference type="Pfam" id="PF17941">
    <property type="entry name" value="PP_kinase_C_1"/>
    <property type="match status" value="1"/>
</dbReference>
<dbReference type="GO" id="GO:0046872">
    <property type="term" value="F:metal ion binding"/>
    <property type="evidence" value="ECO:0007669"/>
    <property type="project" value="UniProtKB-KW"/>
</dbReference>
<dbReference type="EC" id="2.7.4.1" evidence="8 9"/>
<accession>A0A401ZCN4</accession>
<dbReference type="InterPro" id="IPR024953">
    <property type="entry name" value="PP_kinase_middle"/>
</dbReference>
<dbReference type="InterPro" id="IPR041108">
    <property type="entry name" value="PP_kinase_C_1"/>
</dbReference>
<name>A0A401ZCN4_9CHLR</name>
<feature type="binding site" evidence="8">
    <location>
        <position position="94"/>
    </location>
    <ligand>
        <name>ATP</name>
        <dbReference type="ChEBI" id="CHEBI:30616"/>
    </ligand>
</feature>
<dbReference type="EMBL" id="BIFQ01000001">
    <property type="protein sequence ID" value="GCE04615.1"/>
    <property type="molecule type" value="Genomic_DNA"/>
</dbReference>
<evidence type="ECO:0000256" key="5">
    <source>
        <dbReference type="ARBA" id="ARBA00022777"/>
    </source>
</evidence>
<feature type="binding site" evidence="8">
    <location>
        <position position="453"/>
    </location>
    <ligand>
        <name>Mg(2+)</name>
        <dbReference type="ChEBI" id="CHEBI:18420"/>
    </ligand>
</feature>
<sequence length="753" mass="86257">MRLQKERLTARGLFATFSEYMIKYFRYRRQQSGEYLMDQQIVNSSATSPLERPDLYINRELSWIEFNRRVFAEAKDARHPLLERVKFISIFETNLDEFIMIRLAGLKDQIDSRIAPRSPDGRTAEQQLAAVRQRLAPLVQEVRRYWRQVLLPLLGQEHIHILDYEQLDTRQRDAMRRYFENEIFPILTPLAVDKGHPFPHISNRSLNLAVVIASTKEDQEDLFARIKVPPALPRLLPVPVSSEEPRAVAFVWLEQVIAANLQMLFPGFEIWEAYPFRVLRDADIELQEDEAADLLEYIEQEVRERRFGVVVDLAVNPSMPTRIRSLLLENLEISEGDLTIIDGPLGMGDVMELHSITRPDLKDAPFTPRVPPIIRNSENIFDAIQKHDIMLHHPYDSFNPVVDFIRAAAEDPQVMAIKQTLYRVGSNAPIVNALLHAVENGKQVAVLVELKARFDEENNIGWARELERAGVHVVYGLVGLKTHGKVAMVVRKEDDGLRRYIHLGTGNYNASTAKIYEDLCVLTSRYDIGMDVTSLFNSLTGYSRQGEYRKLLVAPVSLRRGIIERIEREIDFHKTNGNGRLIFKMNALVDPEVIDYLYRASQAGVEIELIIRGVCSLRPGVPGVSETIRVRSIIGRFLEHSRIYYFGNDGKPEIFLGSADMMQRNLNNRVEVLFPIQSQSMKRALMERMIIPILADNANAHELLSDGNYQAIRPKDGEPLFDSQKWFLDHPLFELNEEGEQTNPTISAIPSSS</sequence>
<keyword evidence="7 8" id="KW-0460">Magnesium</keyword>
<feature type="binding site" evidence="8">
    <location>
        <position position="640"/>
    </location>
    <ligand>
        <name>ATP</name>
        <dbReference type="ChEBI" id="CHEBI:30616"/>
    </ligand>
</feature>
<keyword evidence="1 8" id="KW-0597">Phosphoprotein</keyword>
<evidence type="ECO:0000259" key="13">
    <source>
        <dbReference type="Pfam" id="PF17941"/>
    </source>
</evidence>
<dbReference type="HAMAP" id="MF_00347">
    <property type="entry name" value="Polyphosphate_kinase"/>
    <property type="match status" value="1"/>
</dbReference>
<evidence type="ECO:0000259" key="11">
    <source>
        <dbReference type="Pfam" id="PF13089"/>
    </source>
</evidence>
<dbReference type="Pfam" id="PF02503">
    <property type="entry name" value="PP_kinase"/>
    <property type="match status" value="1"/>
</dbReference>
<evidence type="ECO:0000256" key="8">
    <source>
        <dbReference type="HAMAP-Rule" id="MF_00347"/>
    </source>
</evidence>
<evidence type="ECO:0000256" key="6">
    <source>
        <dbReference type="ARBA" id="ARBA00022840"/>
    </source>
</evidence>
<dbReference type="NCBIfam" id="NF003917">
    <property type="entry name" value="PRK05443.1-1"/>
    <property type="match status" value="1"/>
</dbReference>
<gene>
    <name evidence="8 14" type="primary">ppk</name>
    <name evidence="14" type="ORF">KDAU_19440</name>
</gene>
<organism evidence="14 15">
    <name type="scientific">Dictyobacter aurantiacus</name>
    <dbReference type="NCBI Taxonomy" id="1936993"/>
    <lineage>
        <taxon>Bacteria</taxon>
        <taxon>Bacillati</taxon>
        <taxon>Chloroflexota</taxon>
        <taxon>Ktedonobacteria</taxon>
        <taxon>Ktedonobacterales</taxon>
        <taxon>Dictyobacteraceae</taxon>
        <taxon>Dictyobacter</taxon>
    </lineage>
</organism>
<evidence type="ECO:0000259" key="12">
    <source>
        <dbReference type="Pfam" id="PF13090"/>
    </source>
</evidence>
<dbReference type="Gene3D" id="3.30.1840.10">
    <property type="entry name" value="Polyphosphate kinase middle domain"/>
    <property type="match status" value="1"/>
</dbReference>
<dbReference type="NCBIfam" id="NF003918">
    <property type="entry name" value="PRK05443.1-2"/>
    <property type="match status" value="1"/>
</dbReference>
<dbReference type="InterPro" id="IPR036830">
    <property type="entry name" value="PP_kinase_middle_dom_sf"/>
</dbReference>
<dbReference type="InterPro" id="IPR003414">
    <property type="entry name" value="PP_kinase"/>
</dbReference>
<dbReference type="Pfam" id="PF13089">
    <property type="entry name" value="PP_kinase_N"/>
    <property type="match status" value="1"/>
</dbReference>
<feature type="active site" description="Phosphohistidine intermediate" evidence="8">
    <location>
        <position position="483"/>
    </location>
</feature>
<comment type="caution">
    <text evidence="14">The sequence shown here is derived from an EMBL/GenBank/DDBJ whole genome shotgun (WGS) entry which is preliminary data.</text>
</comment>
<feature type="binding site" evidence="8">
    <location>
        <position position="516"/>
    </location>
    <ligand>
        <name>ATP</name>
        <dbReference type="ChEBI" id="CHEBI:30616"/>
    </ligand>
</feature>
<dbReference type="FunFam" id="3.30.870.10:FF:000001">
    <property type="entry name" value="Polyphosphate kinase"/>
    <property type="match status" value="1"/>
</dbReference>
<feature type="domain" description="Polyphosphate kinase C-terminal" evidence="12">
    <location>
        <begin position="551"/>
        <end position="724"/>
    </location>
</feature>
<dbReference type="SUPFAM" id="SSF56024">
    <property type="entry name" value="Phospholipase D/nuclease"/>
    <property type="match status" value="2"/>
</dbReference>
<dbReference type="CDD" id="cd09168">
    <property type="entry name" value="PLDc_PaPPK1_C2_like"/>
    <property type="match status" value="1"/>
</dbReference>
<dbReference type="GO" id="GO:0006799">
    <property type="term" value="P:polyphosphate biosynthetic process"/>
    <property type="evidence" value="ECO:0007669"/>
    <property type="project" value="UniProtKB-UniRule"/>
</dbReference>
<evidence type="ECO:0000256" key="1">
    <source>
        <dbReference type="ARBA" id="ARBA00022553"/>
    </source>
</evidence>
<dbReference type="InterPro" id="IPR036832">
    <property type="entry name" value="PPK_N_dom_sf"/>
</dbReference>
<evidence type="ECO:0000256" key="4">
    <source>
        <dbReference type="ARBA" id="ARBA00022741"/>
    </source>
</evidence>
<proteinExistence type="inferred from homology"/>
<reference evidence="15" key="1">
    <citation type="submission" date="2018-12" db="EMBL/GenBank/DDBJ databases">
        <title>Tengunoibacter tsumagoiensis gen. nov., sp. nov., Dictyobacter kobayashii sp. nov., D. alpinus sp. nov., and D. joshuensis sp. nov. and description of Dictyobacteraceae fam. nov. within the order Ktedonobacterales isolated from Tengu-no-mugimeshi.</title>
        <authorList>
            <person name="Wang C.M."/>
            <person name="Zheng Y."/>
            <person name="Sakai Y."/>
            <person name="Toyoda A."/>
            <person name="Minakuchi Y."/>
            <person name="Abe K."/>
            <person name="Yokota A."/>
            <person name="Yabe S."/>
        </authorList>
    </citation>
    <scope>NUCLEOTIDE SEQUENCE [LARGE SCALE GENOMIC DNA]</scope>
    <source>
        <strain evidence="15">S-27</strain>
    </source>
</reference>
<feature type="binding site" evidence="8">
    <location>
        <position position="423"/>
    </location>
    <ligand>
        <name>Mg(2+)</name>
        <dbReference type="ChEBI" id="CHEBI:18420"/>
    </ligand>
</feature>
<dbReference type="Gene3D" id="1.20.58.310">
    <property type="entry name" value="Polyphosphate kinase N-terminal domain"/>
    <property type="match status" value="1"/>
</dbReference>
<dbReference type="NCBIfam" id="NF003921">
    <property type="entry name" value="PRK05443.2-2"/>
    <property type="match status" value="1"/>
</dbReference>
<evidence type="ECO:0000259" key="10">
    <source>
        <dbReference type="Pfam" id="PF02503"/>
    </source>
</evidence>
<dbReference type="Proteomes" id="UP000287224">
    <property type="component" value="Unassembled WGS sequence"/>
</dbReference>
<evidence type="ECO:0000256" key="3">
    <source>
        <dbReference type="ARBA" id="ARBA00022723"/>
    </source>
</evidence>
<dbReference type="PIRSF" id="PIRSF015589">
    <property type="entry name" value="PP_kinase"/>
    <property type="match status" value="1"/>
</dbReference>
<evidence type="ECO:0000256" key="2">
    <source>
        <dbReference type="ARBA" id="ARBA00022679"/>
    </source>
</evidence>
<dbReference type="GO" id="GO:0009358">
    <property type="term" value="C:polyphosphate kinase complex"/>
    <property type="evidence" value="ECO:0007669"/>
    <property type="project" value="InterPro"/>
</dbReference>
<feature type="domain" description="Polyphosphate kinase N-terminal" evidence="11">
    <location>
        <begin position="56"/>
        <end position="162"/>
    </location>
</feature>
<feature type="domain" description="Polyphosphate kinase middle" evidence="10">
    <location>
        <begin position="171"/>
        <end position="353"/>
    </location>
</feature>
<keyword evidence="15" id="KW-1185">Reference proteome</keyword>
<keyword evidence="5 8" id="KW-0418">Kinase</keyword>
<comment type="function">
    <text evidence="8 9">Catalyzes the reversible transfer of the terminal phosphate of ATP to form a long-chain polyphosphate (polyP).</text>
</comment>
<keyword evidence="4 8" id="KW-0547">Nucleotide-binding</keyword>
<dbReference type="NCBIfam" id="TIGR03705">
    <property type="entry name" value="poly_P_kin"/>
    <property type="match status" value="1"/>
</dbReference>
<keyword evidence="6 8" id="KW-0067">ATP-binding</keyword>
<keyword evidence="3 8" id="KW-0479">Metal-binding</keyword>
<comment type="cofactor">
    <cofactor evidence="8">
        <name>Mg(2+)</name>
        <dbReference type="ChEBI" id="CHEBI:18420"/>
    </cofactor>
</comment>
<dbReference type="Pfam" id="PF13090">
    <property type="entry name" value="PP_kinase_C"/>
    <property type="match status" value="1"/>
</dbReference>
<dbReference type="AlphaFoldDB" id="A0A401ZCN4"/>
<feature type="binding site" evidence="8">
    <location>
        <position position="612"/>
    </location>
    <ligand>
        <name>ATP</name>
        <dbReference type="ChEBI" id="CHEBI:30616"/>
    </ligand>
</feature>
<keyword evidence="2 8" id="KW-0808">Transferase</keyword>
<dbReference type="Gene3D" id="3.30.870.10">
    <property type="entry name" value="Endonuclease Chain A"/>
    <property type="match status" value="2"/>
</dbReference>
<dbReference type="PANTHER" id="PTHR30218:SF0">
    <property type="entry name" value="POLYPHOSPHATE KINASE"/>
    <property type="match status" value="1"/>
</dbReference>